<evidence type="ECO:0000256" key="5">
    <source>
        <dbReference type="ARBA" id="ARBA00023136"/>
    </source>
</evidence>
<dbReference type="PANTHER" id="PTHR33545:SF5">
    <property type="entry name" value="UPF0750 MEMBRANE PROTEIN YITT"/>
    <property type="match status" value="1"/>
</dbReference>
<evidence type="ECO:0000256" key="2">
    <source>
        <dbReference type="ARBA" id="ARBA00022475"/>
    </source>
</evidence>
<feature type="transmembrane region" description="Helical" evidence="6">
    <location>
        <begin position="41"/>
        <end position="62"/>
    </location>
</feature>
<dbReference type="Proteomes" id="UP000595691">
    <property type="component" value="Chromosome"/>
</dbReference>
<keyword evidence="3 6" id="KW-0812">Transmembrane</keyword>
<name>A0ABX7E777_9BACI</name>
<protein>
    <submittedName>
        <fullName evidence="7">YitT family protein</fullName>
    </submittedName>
</protein>
<gene>
    <name evidence="7" type="ORF">I5776_10595</name>
</gene>
<comment type="subcellular location">
    <subcellularLocation>
        <location evidence="1">Cell membrane</location>
        <topology evidence="1">Multi-pass membrane protein</topology>
    </subcellularLocation>
</comment>
<evidence type="ECO:0000256" key="1">
    <source>
        <dbReference type="ARBA" id="ARBA00004651"/>
    </source>
</evidence>
<dbReference type="InterPro" id="IPR051461">
    <property type="entry name" value="UPF0750_membrane"/>
</dbReference>
<evidence type="ECO:0000313" key="8">
    <source>
        <dbReference type="Proteomes" id="UP000595691"/>
    </source>
</evidence>
<evidence type="ECO:0000256" key="6">
    <source>
        <dbReference type="SAM" id="Phobius"/>
    </source>
</evidence>
<sequence>MKRIIIITVACIFIAIGINVFILPLHLINGGIFGVSLLLKYLWGFKLGHLIILLNTPIYLLALTFDKSYFINGLIGMCISSIMIDLFFPLAGIIQLPILLSAILGGLCIGIGVGIMLRHHTSPGGVDLLALLISKWSSINPGIIIFIIDALIIFIGMYVLKDGKLIFSFITISCVGLVVSILNSFKKVEFYV</sequence>
<dbReference type="RefSeq" id="WP_202780564.1">
    <property type="nucleotide sequence ID" value="NZ_CP065425.1"/>
</dbReference>
<feature type="transmembrane region" description="Helical" evidence="6">
    <location>
        <begin position="7"/>
        <end position="29"/>
    </location>
</feature>
<keyword evidence="2" id="KW-1003">Cell membrane</keyword>
<feature type="transmembrane region" description="Helical" evidence="6">
    <location>
        <begin position="165"/>
        <end position="185"/>
    </location>
</feature>
<evidence type="ECO:0000313" key="7">
    <source>
        <dbReference type="EMBL" id="QQZ11297.1"/>
    </source>
</evidence>
<proteinExistence type="predicted"/>
<feature type="transmembrane region" description="Helical" evidence="6">
    <location>
        <begin position="138"/>
        <end position="159"/>
    </location>
</feature>
<dbReference type="Pfam" id="PF02588">
    <property type="entry name" value="YitT_membrane"/>
    <property type="match status" value="1"/>
</dbReference>
<dbReference type="InterPro" id="IPR003740">
    <property type="entry name" value="YitT"/>
</dbReference>
<feature type="transmembrane region" description="Helical" evidence="6">
    <location>
        <begin position="94"/>
        <end position="117"/>
    </location>
</feature>
<evidence type="ECO:0000256" key="3">
    <source>
        <dbReference type="ARBA" id="ARBA00022692"/>
    </source>
</evidence>
<organism evidence="7 8">
    <name type="scientific">Heyndrickxia vini</name>
    <dbReference type="NCBI Taxonomy" id="1476025"/>
    <lineage>
        <taxon>Bacteria</taxon>
        <taxon>Bacillati</taxon>
        <taxon>Bacillota</taxon>
        <taxon>Bacilli</taxon>
        <taxon>Bacillales</taxon>
        <taxon>Bacillaceae</taxon>
        <taxon>Heyndrickxia</taxon>
    </lineage>
</organism>
<dbReference type="EMBL" id="CP065425">
    <property type="protein sequence ID" value="QQZ11297.1"/>
    <property type="molecule type" value="Genomic_DNA"/>
</dbReference>
<keyword evidence="4 6" id="KW-1133">Transmembrane helix</keyword>
<dbReference type="PANTHER" id="PTHR33545">
    <property type="entry name" value="UPF0750 MEMBRANE PROTEIN YITT-RELATED"/>
    <property type="match status" value="1"/>
</dbReference>
<keyword evidence="8" id="KW-1185">Reference proteome</keyword>
<keyword evidence="5 6" id="KW-0472">Membrane</keyword>
<accession>A0ABX7E777</accession>
<evidence type="ECO:0000256" key="4">
    <source>
        <dbReference type="ARBA" id="ARBA00022989"/>
    </source>
</evidence>
<feature type="transmembrane region" description="Helical" evidence="6">
    <location>
        <begin position="69"/>
        <end position="88"/>
    </location>
</feature>
<reference evidence="7 8" key="1">
    <citation type="submission" date="2020-11" db="EMBL/GenBank/DDBJ databases">
        <title>Taxonomic evaluation of the Bacillus sporothermodurans group of bacteria based on whole genome sequences.</title>
        <authorList>
            <person name="Fiedler G."/>
            <person name="Herbstmann A.-D."/>
            <person name="Doll E."/>
            <person name="Wenning M."/>
            <person name="Brinks E."/>
            <person name="Kabisch J."/>
            <person name="Breitenwieser F."/>
            <person name="Lappann M."/>
            <person name="Boehnlein C."/>
            <person name="Franz C."/>
        </authorList>
    </citation>
    <scope>NUCLEOTIDE SEQUENCE [LARGE SCALE GENOMIC DNA]</scope>
    <source>
        <strain evidence="7 8">JCM 19841</strain>
    </source>
</reference>